<organism evidence="1 2">
    <name type="scientific">Macrosiphum euphorbiae</name>
    <name type="common">potato aphid</name>
    <dbReference type="NCBI Taxonomy" id="13131"/>
    <lineage>
        <taxon>Eukaryota</taxon>
        <taxon>Metazoa</taxon>
        <taxon>Ecdysozoa</taxon>
        <taxon>Arthropoda</taxon>
        <taxon>Hexapoda</taxon>
        <taxon>Insecta</taxon>
        <taxon>Pterygota</taxon>
        <taxon>Neoptera</taxon>
        <taxon>Paraneoptera</taxon>
        <taxon>Hemiptera</taxon>
        <taxon>Sternorrhyncha</taxon>
        <taxon>Aphidomorpha</taxon>
        <taxon>Aphidoidea</taxon>
        <taxon>Aphididae</taxon>
        <taxon>Macrosiphini</taxon>
        <taxon>Macrosiphum</taxon>
    </lineage>
</organism>
<evidence type="ECO:0000313" key="2">
    <source>
        <dbReference type="Proteomes" id="UP001160148"/>
    </source>
</evidence>
<sequence>MLCAGRQISLLPFKLLHTQFKPVTKNTSTRFGSVVKKKEIIAPAIIRLSTDVALFFGTQLGCCQFYTQSVGNITALRVPFSMIFRKRRNRQRSVNGN</sequence>
<reference evidence="1 2" key="1">
    <citation type="submission" date="2023-01" db="EMBL/GenBank/DDBJ databases">
        <authorList>
            <person name="Whitehead M."/>
        </authorList>
    </citation>
    <scope>NUCLEOTIDE SEQUENCE [LARGE SCALE GENOMIC DNA]</scope>
</reference>
<accession>A0AAV0XN34</accession>
<comment type="caution">
    <text evidence="1">The sequence shown here is derived from an EMBL/GenBank/DDBJ whole genome shotgun (WGS) entry which is preliminary data.</text>
</comment>
<dbReference type="EMBL" id="CARXXK010000005">
    <property type="protein sequence ID" value="CAI6369242.1"/>
    <property type="molecule type" value="Genomic_DNA"/>
</dbReference>
<proteinExistence type="predicted"/>
<dbReference type="Proteomes" id="UP001160148">
    <property type="component" value="Unassembled WGS sequence"/>
</dbReference>
<evidence type="ECO:0000313" key="1">
    <source>
        <dbReference type="EMBL" id="CAI6369242.1"/>
    </source>
</evidence>
<gene>
    <name evidence="1" type="ORF">MEUPH1_LOCUS23503</name>
</gene>
<dbReference type="AlphaFoldDB" id="A0AAV0XN34"/>
<keyword evidence="2" id="KW-1185">Reference proteome</keyword>
<protein>
    <submittedName>
        <fullName evidence="1">Uncharacterized protein</fullName>
    </submittedName>
</protein>
<name>A0AAV0XN34_9HEMI</name>